<protein>
    <submittedName>
        <fullName evidence="2">Uncharacterized protein</fullName>
    </submittedName>
</protein>
<evidence type="ECO:0000313" key="3">
    <source>
        <dbReference type="Proteomes" id="UP000325787"/>
    </source>
</evidence>
<feature type="transmembrane region" description="Helical" evidence="1">
    <location>
        <begin position="49"/>
        <end position="69"/>
    </location>
</feature>
<dbReference type="AlphaFoldDB" id="A0A5Q0H3I1"/>
<dbReference type="EMBL" id="CP034550">
    <property type="protein sequence ID" value="QFZ20643.1"/>
    <property type="molecule type" value="Genomic_DNA"/>
</dbReference>
<keyword evidence="1" id="KW-1133">Transmembrane helix</keyword>
<evidence type="ECO:0000313" key="2">
    <source>
        <dbReference type="EMBL" id="QFZ20643.1"/>
    </source>
</evidence>
<dbReference type="KEGG" id="ssyi:EKG83_27440"/>
<gene>
    <name evidence="2" type="ORF">EKG83_27440</name>
</gene>
<dbReference type="RefSeq" id="WP_153278478.1">
    <property type="nucleotide sequence ID" value="NZ_JNYO01000005.1"/>
</dbReference>
<organism evidence="2 3">
    <name type="scientific">Saccharothrix syringae</name>
    <name type="common">Nocardiopsis syringae</name>
    <dbReference type="NCBI Taxonomy" id="103733"/>
    <lineage>
        <taxon>Bacteria</taxon>
        <taxon>Bacillati</taxon>
        <taxon>Actinomycetota</taxon>
        <taxon>Actinomycetes</taxon>
        <taxon>Pseudonocardiales</taxon>
        <taxon>Pseudonocardiaceae</taxon>
        <taxon>Saccharothrix</taxon>
    </lineage>
</organism>
<proteinExistence type="predicted"/>
<accession>A0A5Q0H3I1</accession>
<dbReference type="Proteomes" id="UP000325787">
    <property type="component" value="Chromosome"/>
</dbReference>
<evidence type="ECO:0000256" key="1">
    <source>
        <dbReference type="SAM" id="Phobius"/>
    </source>
</evidence>
<keyword evidence="3" id="KW-1185">Reference proteome</keyword>
<sequence>MHVRGLCGDCNSMAGGRYDRAYADFAQNVARMTSPFARRIQIFRNEPPAVFFAPRLVAMSVLYGMFGIYPRLRIIFPSLAEDLAQNAEFIRWPDKVELKLGLTTPQVGKRGLLTSGVTMMKVLDERLVYFPFADIVFPPLIWTLTPTDTPPELGMDITRNLTNASSWVRYSQDRVNVDLRSITKNLPFFAHPFLGTDRDSWPEMHGESVIVHGMIP</sequence>
<keyword evidence="1" id="KW-0472">Membrane</keyword>
<name>A0A5Q0H3I1_SACSY</name>
<keyword evidence="1" id="KW-0812">Transmembrane</keyword>
<reference evidence="3" key="1">
    <citation type="journal article" date="2021" name="Curr. Microbiol.">
        <title>Complete genome of nocamycin-producing strain Saccharothrix syringae NRRL B-16468 reveals the biosynthetic potential for secondary metabolites.</title>
        <authorList>
            <person name="Mo X."/>
            <person name="Yang S."/>
        </authorList>
    </citation>
    <scope>NUCLEOTIDE SEQUENCE [LARGE SCALE GENOMIC DNA]</scope>
    <source>
        <strain evidence="3">ATCC 51364 / DSM 43886 / JCM 6844 / KCTC 9398 / NBRC 14523 / NRRL B-16468 / INA 2240</strain>
    </source>
</reference>